<reference evidence="1" key="2">
    <citation type="journal article" date="2007" name="Science">
        <title>Draft genome sequence of the sexually transmitted pathogen Trichomonas vaginalis.</title>
        <authorList>
            <person name="Carlton J.M."/>
            <person name="Hirt R.P."/>
            <person name="Silva J.C."/>
            <person name="Delcher A.L."/>
            <person name="Schatz M."/>
            <person name="Zhao Q."/>
            <person name="Wortman J.R."/>
            <person name="Bidwell S.L."/>
            <person name="Alsmark U.C.M."/>
            <person name="Besteiro S."/>
            <person name="Sicheritz-Ponten T."/>
            <person name="Noel C.J."/>
            <person name="Dacks J.B."/>
            <person name="Foster P.G."/>
            <person name="Simillion C."/>
            <person name="Van de Peer Y."/>
            <person name="Miranda-Saavedra D."/>
            <person name="Barton G.J."/>
            <person name="Westrop G.D."/>
            <person name="Mueller S."/>
            <person name="Dessi D."/>
            <person name="Fiori P.L."/>
            <person name="Ren Q."/>
            <person name="Paulsen I."/>
            <person name="Zhang H."/>
            <person name="Bastida-Corcuera F.D."/>
            <person name="Simoes-Barbosa A."/>
            <person name="Brown M.T."/>
            <person name="Hayes R.D."/>
            <person name="Mukherjee M."/>
            <person name="Okumura C.Y."/>
            <person name="Schneider R."/>
            <person name="Smith A.J."/>
            <person name="Vanacova S."/>
            <person name="Villalvazo M."/>
            <person name="Haas B.J."/>
            <person name="Pertea M."/>
            <person name="Feldblyum T.V."/>
            <person name="Utterback T.R."/>
            <person name="Shu C.L."/>
            <person name="Osoegawa K."/>
            <person name="de Jong P.J."/>
            <person name="Hrdy I."/>
            <person name="Horvathova L."/>
            <person name="Zubacova Z."/>
            <person name="Dolezal P."/>
            <person name="Malik S.B."/>
            <person name="Logsdon J.M. Jr."/>
            <person name="Henze K."/>
            <person name="Gupta A."/>
            <person name="Wang C.C."/>
            <person name="Dunne R.L."/>
            <person name="Upcroft J.A."/>
            <person name="Upcroft P."/>
            <person name="White O."/>
            <person name="Salzberg S.L."/>
            <person name="Tang P."/>
            <person name="Chiu C.-H."/>
            <person name="Lee Y.-S."/>
            <person name="Embley T.M."/>
            <person name="Coombs G.H."/>
            <person name="Mottram J.C."/>
            <person name="Tachezy J."/>
            <person name="Fraser-Liggett C.M."/>
            <person name="Johnson P.J."/>
        </authorList>
    </citation>
    <scope>NUCLEOTIDE SEQUENCE [LARGE SCALE GENOMIC DNA]</scope>
    <source>
        <strain evidence="1">G3</strain>
    </source>
</reference>
<sequence length="191" mass="21687">MIVRPLIHSKNTFLKLKAINNVEYPDFDNEIDINRPGIAVKNVVKSLSFHASEDSQEILEFNILSKYIADQHSIITSTAGSNEIIMKESKIKKHIVSDSNPSEVHKQPMDPQVTNRIELINTEKILTNINNYLSDEESTNKEQKNIFECIVDFSNPKQVSFFNIDRKSQSDTKIPVKEIVIAGVVAYICIP</sequence>
<reference evidence="1" key="1">
    <citation type="submission" date="2006-10" db="EMBL/GenBank/DDBJ databases">
        <authorList>
            <person name="Amadeo P."/>
            <person name="Zhao Q."/>
            <person name="Wortman J."/>
            <person name="Fraser-Liggett C."/>
            <person name="Carlton J."/>
        </authorList>
    </citation>
    <scope>NUCLEOTIDE SEQUENCE</scope>
    <source>
        <strain evidence="1">G3</strain>
    </source>
</reference>
<organism evidence="1 2">
    <name type="scientific">Trichomonas vaginalis (strain ATCC PRA-98 / G3)</name>
    <dbReference type="NCBI Taxonomy" id="412133"/>
    <lineage>
        <taxon>Eukaryota</taxon>
        <taxon>Metamonada</taxon>
        <taxon>Parabasalia</taxon>
        <taxon>Trichomonadida</taxon>
        <taxon>Trichomonadidae</taxon>
        <taxon>Trichomonas</taxon>
    </lineage>
</organism>
<keyword evidence="2" id="KW-1185">Reference proteome</keyword>
<dbReference type="VEuPathDB" id="TrichDB:TVAG_425630"/>
<dbReference type="SMR" id="A2FI96"/>
<protein>
    <submittedName>
        <fullName evidence="1">Uncharacterized protein</fullName>
    </submittedName>
</protein>
<accession>A2FI96</accession>
<dbReference type="EMBL" id="DS113809">
    <property type="protein sequence ID" value="EAX95378.1"/>
    <property type="molecule type" value="Genomic_DNA"/>
</dbReference>
<dbReference type="KEGG" id="tva:4753127"/>
<dbReference type="RefSeq" id="XP_001308308.1">
    <property type="nucleotide sequence ID" value="XM_001308307.1"/>
</dbReference>
<dbReference type="AlphaFoldDB" id="A2FI96"/>
<proteinExistence type="predicted"/>
<dbReference type="InParanoid" id="A2FI96"/>
<gene>
    <name evidence="1" type="ORF">TVAG_425630</name>
</gene>
<dbReference type="Proteomes" id="UP000001542">
    <property type="component" value="Unassembled WGS sequence"/>
</dbReference>
<evidence type="ECO:0000313" key="2">
    <source>
        <dbReference type="Proteomes" id="UP000001542"/>
    </source>
</evidence>
<evidence type="ECO:0000313" key="1">
    <source>
        <dbReference type="EMBL" id="EAX95378.1"/>
    </source>
</evidence>
<name>A2FI96_TRIV3</name>
<dbReference type="VEuPathDB" id="TrichDB:TVAGG3_0723420"/>